<evidence type="ECO:0000313" key="1">
    <source>
        <dbReference type="EMBL" id="MBB4011073.1"/>
    </source>
</evidence>
<gene>
    <name evidence="1" type="ORF">GGR36_000381</name>
</gene>
<accession>A0A840BEF0</accession>
<reference evidence="1 2" key="1">
    <citation type="submission" date="2020-08" db="EMBL/GenBank/DDBJ databases">
        <title>Genomic Encyclopedia of Type Strains, Phase IV (KMG-IV): sequencing the most valuable type-strain genomes for metagenomic binning, comparative biology and taxonomic classification.</title>
        <authorList>
            <person name="Goeker M."/>
        </authorList>
    </citation>
    <scope>NUCLEOTIDE SEQUENCE [LARGE SCALE GENOMIC DNA]</scope>
    <source>
        <strain evidence="1 2">DSM 106739</strain>
    </source>
</reference>
<keyword evidence="2" id="KW-1185">Reference proteome</keyword>
<protein>
    <recommendedName>
        <fullName evidence="3">DUF2116 family Zn-ribbon domain-containing protein</fullName>
    </recommendedName>
</protein>
<dbReference type="Proteomes" id="UP000561045">
    <property type="component" value="Unassembled WGS sequence"/>
</dbReference>
<dbReference type="EMBL" id="JACIET010000001">
    <property type="protein sequence ID" value="MBB4011073.1"/>
    <property type="molecule type" value="Genomic_DNA"/>
</dbReference>
<evidence type="ECO:0000313" key="2">
    <source>
        <dbReference type="Proteomes" id="UP000561045"/>
    </source>
</evidence>
<organism evidence="1 2">
    <name type="scientific">Niveibacterium umoris</name>
    <dbReference type="NCBI Taxonomy" id="1193620"/>
    <lineage>
        <taxon>Bacteria</taxon>
        <taxon>Pseudomonadati</taxon>
        <taxon>Pseudomonadota</taxon>
        <taxon>Betaproteobacteria</taxon>
        <taxon>Rhodocyclales</taxon>
        <taxon>Rhodocyclaceae</taxon>
        <taxon>Niveibacterium</taxon>
    </lineage>
</organism>
<dbReference type="RefSeq" id="WP_183631322.1">
    <property type="nucleotide sequence ID" value="NZ_BAABLE010000011.1"/>
</dbReference>
<comment type="caution">
    <text evidence="1">The sequence shown here is derived from an EMBL/GenBank/DDBJ whole genome shotgun (WGS) entry which is preliminary data.</text>
</comment>
<evidence type="ECO:0008006" key="3">
    <source>
        <dbReference type="Google" id="ProtNLM"/>
    </source>
</evidence>
<name>A0A840BEF0_9RHOO</name>
<proteinExistence type="predicted"/>
<sequence>MDEADVAQQEVELSLKLALERKEPSLAATGVCHFCGEALVEGQKFCDSDCEEDYRRLQWQKSQRVRG</sequence>
<dbReference type="AlphaFoldDB" id="A0A840BEF0"/>